<evidence type="ECO:0000256" key="3">
    <source>
        <dbReference type="RuleBase" id="RU003767"/>
    </source>
</evidence>
<dbReference type="SMART" id="SM00060">
    <property type="entry name" value="FN3"/>
    <property type="match status" value="2"/>
</dbReference>
<dbReference type="PANTHER" id="PTHR44170:SF6">
    <property type="entry name" value="CONTACTIN"/>
    <property type="match status" value="1"/>
</dbReference>
<feature type="domain" description="Fibronectin type-III" evidence="4">
    <location>
        <begin position="213"/>
        <end position="275"/>
    </location>
</feature>
<dbReference type="InterPro" id="IPR009072">
    <property type="entry name" value="Histone-fold"/>
</dbReference>
<comment type="similarity">
    <text evidence="3">Belongs to the histone H2A family.</text>
</comment>
<keyword evidence="1" id="KW-1017">Isopeptide bond</keyword>
<evidence type="ECO:0000256" key="1">
    <source>
        <dbReference type="ARBA" id="ARBA00022499"/>
    </source>
</evidence>
<dbReference type="PANTHER" id="PTHR44170">
    <property type="entry name" value="PROTEIN SIDEKICK"/>
    <property type="match status" value="1"/>
</dbReference>
<dbReference type="SUPFAM" id="SSF47113">
    <property type="entry name" value="Histone-fold"/>
    <property type="match status" value="1"/>
</dbReference>
<keyword evidence="6" id="KW-1185">Reference proteome</keyword>
<gene>
    <name evidence="5" type="primary">Dscam_12</name>
    <name evidence="5" type="ORF">CDAR_408011</name>
</gene>
<evidence type="ECO:0000256" key="2">
    <source>
        <dbReference type="ARBA" id="ARBA00023157"/>
    </source>
</evidence>
<dbReference type="GO" id="GO:0030527">
    <property type="term" value="F:structural constituent of chromatin"/>
    <property type="evidence" value="ECO:0007669"/>
    <property type="project" value="InterPro"/>
</dbReference>
<keyword evidence="3" id="KW-0539">Nucleus</keyword>
<dbReference type="SMART" id="SM00414">
    <property type="entry name" value="H2A"/>
    <property type="match status" value="1"/>
</dbReference>
<dbReference type="CDD" id="cd00063">
    <property type="entry name" value="FN3"/>
    <property type="match status" value="2"/>
</dbReference>
<reference evidence="5 6" key="1">
    <citation type="submission" date="2021-06" db="EMBL/GenBank/DDBJ databases">
        <title>Caerostris darwini draft genome.</title>
        <authorList>
            <person name="Kono N."/>
            <person name="Arakawa K."/>
        </authorList>
    </citation>
    <scope>NUCLEOTIDE SEQUENCE [LARGE SCALE GENOMIC DNA]</scope>
</reference>
<dbReference type="Pfam" id="PF00125">
    <property type="entry name" value="Histone"/>
    <property type="match status" value="1"/>
</dbReference>
<dbReference type="InterPro" id="IPR036116">
    <property type="entry name" value="FN3_sf"/>
</dbReference>
<keyword evidence="3" id="KW-0158">Chromosome</keyword>
<dbReference type="GO" id="GO:0005634">
    <property type="term" value="C:nucleus"/>
    <property type="evidence" value="ECO:0007669"/>
    <property type="project" value="UniProtKB-SubCell"/>
</dbReference>
<dbReference type="GO" id="GO:0098609">
    <property type="term" value="P:cell-cell adhesion"/>
    <property type="evidence" value="ECO:0007669"/>
    <property type="project" value="TreeGrafter"/>
</dbReference>
<keyword evidence="3" id="KW-0238">DNA-binding</keyword>
<comment type="subcellular location">
    <subcellularLocation>
        <location evidence="3">Nucleus</location>
    </subcellularLocation>
</comment>
<dbReference type="GO" id="GO:0000786">
    <property type="term" value="C:nucleosome"/>
    <property type="evidence" value="ECO:0007669"/>
    <property type="project" value="UniProtKB-KW"/>
</dbReference>
<dbReference type="EMBL" id="BPLQ01003556">
    <property type="protein sequence ID" value="GIY01320.1"/>
    <property type="molecule type" value="Genomic_DNA"/>
</dbReference>
<dbReference type="AlphaFoldDB" id="A0AAV4PW19"/>
<protein>
    <recommendedName>
        <fullName evidence="3">Histone H2A</fullName>
    </recommendedName>
</protein>
<accession>A0AAV4PW19</accession>
<dbReference type="GO" id="GO:0046982">
    <property type="term" value="F:protein heterodimerization activity"/>
    <property type="evidence" value="ECO:0007669"/>
    <property type="project" value="InterPro"/>
</dbReference>
<organism evidence="5 6">
    <name type="scientific">Caerostris darwini</name>
    <dbReference type="NCBI Taxonomy" id="1538125"/>
    <lineage>
        <taxon>Eukaryota</taxon>
        <taxon>Metazoa</taxon>
        <taxon>Ecdysozoa</taxon>
        <taxon>Arthropoda</taxon>
        <taxon>Chelicerata</taxon>
        <taxon>Arachnida</taxon>
        <taxon>Araneae</taxon>
        <taxon>Araneomorphae</taxon>
        <taxon>Entelegynae</taxon>
        <taxon>Araneoidea</taxon>
        <taxon>Araneidae</taxon>
        <taxon>Caerostris</taxon>
    </lineage>
</organism>
<comment type="subunit">
    <text evidence="3">The nucleosome is a histone octamer containing two molecules each of H2A, H2B, H3 and H4 assembled in one H3-H4 heterotetramer and two H2A-H2B heterodimers. The octamer wraps approximately 147 bp of DNA.</text>
</comment>
<dbReference type="GO" id="GO:0003677">
    <property type="term" value="F:DNA binding"/>
    <property type="evidence" value="ECO:0007669"/>
    <property type="project" value="UniProtKB-KW"/>
</dbReference>
<dbReference type="Pfam" id="PF00041">
    <property type="entry name" value="fn3"/>
    <property type="match status" value="2"/>
</dbReference>
<dbReference type="Gene3D" id="2.60.40.10">
    <property type="entry name" value="Immunoglobulins"/>
    <property type="match status" value="2"/>
</dbReference>
<dbReference type="InterPro" id="IPR002119">
    <property type="entry name" value="Histone_H2A"/>
</dbReference>
<keyword evidence="2" id="KW-1015">Disulfide bond</keyword>
<feature type="domain" description="Fibronectin type-III" evidence="4">
    <location>
        <begin position="113"/>
        <end position="208"/>
    </location>
</feature>
<dbReference type="InterPro" id="IPR003961">
    <property type="entry name" value="FN3_dom"/>
</dbReference>
<evidence type="ECO:0000313" key="5">
    <source>
        <dbReference type="EMBL" id="GIY01320.1"/>
    </source>
</evidence>
<dbReference type="PRINTS" id="PR00620">
    <property type="entry name" value="HISTONEH2A"/>
</dbReference>
<comment type="caution">
    <text evidence="5">The sequence shown here is derived from an EMBL/GenBank/DDBJ whole genome shotgun (WGS) entry which is preliminary data.</text>
</comment>
<evidence type="ECO:0000259" key="4">
    <source>
        <dbReference type="PROSITE" id="PS50853"/>
    </source>
</evidence>
<proteinExistence type="inferred from homology"/>
<keyword evidence="3" id="KW-0544">Nucleosome core</keyword>
<dbReference type="PRINTS" id="PR00014">
    <property type="entry name" value="FNTYPEIII"/>
</dbReference>
<dbReference type="GO" id="GO:0016020">
    <property type="term" value="C:membrane"/>
    <property type="evidence" value="ECO:0007669"/>
    <property type="project" value="UniProtKB-SubCell"/>
</dbReference>
<dbReference type="Gene3D" id="1.10.20.10">
    <property type="entry name" value="Histone, subunit A"/>
    <property type="match status" value="1"/>
</dbReference>
<dbReference type="InterPro" id="IPR013783">
    <property type="entry name" value="Ig-like_fold"/>
</dbReference>
<evidence type="ECO:0000313" key="6">
    <source>
        <dbReference type="Proteomes" id="UP001054837"/>
    </source>
</evidence>
<dbReference type="Proteomes" id="UP001054837">
    <property type="component" value="Unassembled WGS sequence"/>
</dbReference>
<name>A0AAV4PW19_9ARAC</name>
<dbReference type="CDD" id="cd00074">
    <property type="entry name" value="HFD_H2A"/>
    <property type="match status" value="1"/>
</dbReference>
<dbReference type="SUPFAM" id="SSF49265">
    <property type="entry name" value="Fibronectin type III"/>
    <property type="match status" value="1"/>
</dbReference>
<dbReference type="PROSITE" id="PS50853">
    <property type="entry name" value="FN3"/>
    <property type="match status" value="2"/>
</dbReference>
<dbReference type="InterPro" id="IPR007125">
    <property type="entry name" value="H2A/H2B/H3"/>
</dbReference>
<sequence length="275" mass="30660">MPSILFSTKSEKAELIFPVSRVKKMLKTLKFADRVSDNAAVYMTAVLEYMTSKILGLSLMAARQENMNRIHPHHINIALKKDPDFVKRFITTMVPKSKFIKLDECISIKPPDSPGNILATEIGSRAITIRWTPPYTGNSPIVSYKIQHKLSSETWGNGDRTNSVSERETSAVIRGLKPVTSYHVRLMAKNGIGWSEASQAVHITTAEDAPEGAPTAVHAVASSSNTIHVSWQPPKKDLRHGTVKGYYVGYKPYGGSDNYVYQTVEVQEILKKRLF</sequence>